<dbReference type="InterPro" id="IPR036514">
    <property type="entry name" value="SGNH_hydro_sf"/>
</dbReference>
<dbReference type="Proteomes" id="UP001190700">
    <property type="component" value="Unassembled WGS sequence"/>
</dbReference>
<evidence type="ECO:0000256" key="1">
    <source>
        <dbReference type="ARBA" id="ARBA00022801"/>
    </source>
</evidence>
<keyword evidence="4" id="KW-1185">Reference proteome</keyword>
<dbReference type="AlphaFoldDB" id="A0AAE0LBX0"/>
<dbReference type="InterPro" id="IPR052940">
    <property type="entry name" value="Carb_Esterase_6"/>
</dbReference>
<dbReference type="Gene3D" id="3.40.50.1110">
    <property type="entry name" value="SGNH hydrolase"/>
    <property type="match status" value="1"/>
</dbReference>
<reference evidence="3 4" key="1">
    <citation type="journal article" date="2015" name="Genome Biol. Evol.">
        <title>Comparative Genomics of a Bacterivorous Green Alga Reveals Evolutionary Causalities and Consequences of Phago-Mixotrophic Mode of Nutrition.</title>
        <authorList>
            <person name="Burns J.A."/>
            <person name="Paasch A."/>
            <person name="Narechania A."/>
            <person name="Kim E."/>
        </authorList>
    </citation>
    <scope>NUCLEOTIDE SEQUENCE [LARGE SCALE GENOMIC DNA]</scope>
    <source>
        <strain evidence="3 4">PLY_AMNH</strain>
    </source>
</reference>
<sequence length="355" mass="38359">MPAKVSFSSPVDWQVFQRHVSEEGPVLISGRVDSPSFIGAVRICIYRQAEGSSPASVPSEGILQSICATPNFSFTITLPAGGWYTLKIFDASCLSVGTGRLKYKVASFKKSVLMGEVKCFGVGEVFVTAGGSNSTNCGEARQQVKTAHVSAFTGRRWQPANDPQPGAQDQSTKGSCWPAFGDSVYSRLKVPIGLVCTGETGASVDGWQPDINQGGVRISGEQYAYLLGFLKLLGPGGFRALMWHQGEVDAYDCATSKEYYSSLVNMIQSIKQEVRWDFPWFVAQASYRPGNGATEAICFAQRKSWTDGVALEGPDTDTLTGAYRNQGGYGIHMSEMGQVALGRMWADKIIGYLEG</sequence>
<dbReference type="Pfam" id="PF03629">
    <property type="entry name" value="SASA"/>
    <property type="match status" value="1"/>
</dbReference>
<evidence type="ECO:0000259" key="2">
    <source>
        <dbReference type="Pfam" id="PF03629"/>
    </source>
</evidence>
<dbReference type="EMBL" id="LGRX02005128">
    <property type="protein sequence ID" value="KAK3279110.1"/>
    <property type="molecule type" value="Genomic_DNA"/>
</dbReference>
<organism evidence="3 4">
    <name type="scientific">Cymbomonas tetramitiformis</name>
    <dbReference type="NCBI Taxonomy" id="36881"/>
    <lineage>
        <taxon>Eukaryota</taxon>
        <taxon>Viridiplantae</taxon>
        <taxon>Chlorophyta</taxon>
        <taxon>Pyramimonadophyceae</taxon>
        <taxon>Pyramimonadales</taxon>
        <taxon>Pyramimonadaceae</taxon>
        <taxon>Cymbomonas</taxon>
    </lineage>
</organism>
<evidence type="ECO:0000313" key="4">
    <source>
        <dbReference type="Proteomes" id="UP001190700"/>
    </source>
</evidence>
<dbReference type="PANTHER" id="PTHR31988">
    <property type="entry name" value="ESTERASE, PUTATIVE (DUF303)-RELATED"/>
    <property type="match status" value="1"/>
</dbReference>
<dbReference type="GO" id="GO:0016787">
    <property type="term" value="F:hydrolase activity"/>
    <property type="evidence" value="ECO:0007669"/>
    <property type="project" value="UniProtKB-KW"/>
</dbReference>
<dbReference type="InterPro" id="IPR005181">
    <property type="entry name" value="SASA"/>
</dbReference>
<feature type="domain" description="Sialate O-acetylesterase" evidence="2">
    <location>
        <begin position="124"/>
        <end position="350"/>
    </location>
</feature>
<dbReference type="PANTHER" id="PTHR31988:SF19">
    <property type="entry name" value="9-O-ACETYL-N-ACETYLNEURAMINIC ACID DEACETYLASE-RELATED"/>
    <property type="match status" value="1"/>
</dbReference>
<gene>
    <name evidence="3" type="ORF">CYMTET_12988</name>
</gene>
<accession>A0AAE0LBX0</accession>
<keyword evidence="1" id="KW-0378">Hydrolase</keyword>
<evidence type="ECO:0000313" key="3">
    <source>
        <dbReference type="EMBL" id="KAK3279110.1"/>
    </source>
</evidence>
<name>A0AAE0LBX0_9CHLO</name>
<protein>
    <recommendedName>
        <fullName evidence="2">Sialate O-acetylesterase domain-containing protein</fullName>
    </recommendedName>
</protein>
<dbReference type="SUPFAM" id="SSF52266">
    <property type="entry name" value="SGNH hydrolase"/>
    <property type="match status" value="1"/>
</dbReference>
<proteinExistence type="predicted"/>
<comment type="caution">
    <text evidence="3">The sequence shown here is derived from an EMBL/GenBank/DDBJ whole genome shotgun (WGS) entry which is preliminary data.</text>
</comment>